<dbReference type="FunFam" id="3.40.50.1000:FF:000021">
    <property type="entry name" value="NT5C2 isoform 1"/>
    <property type="match status" value="1"/>
</dbReference>
<dbReference type="AlphaFoldDB" id="A0AA89BXZ7"/>
<comment type="cofactor">
    <cofactor evidence="6">
        <name>Mg(2+)</name>
        <dbReference type="ChEBI" id="CHEBI:18420"/>
    </cofactor>
    <text evidence="6">Binds 1 Mg(2+) ion per subunit.</text>
</comment>
<feature type="region of interest" description="Disordered" evidence="7">
    <location>
        <begin position="1"/>
        <end position="36"/>
    </location>
</feature>
<evidence type="ECO:0008006" key="10">
    <source>
        <dbReference type="Google" id="ProtNLM"/>
    </source>
</evidence>
<dbReference type="InterPro" id="IPR008380">
    <property type="entry name" value="HAD-SF_hydro_IG_5-nucl"/>
</dbReference>
<proteinExistence type="inferred from homology"/>
<evidence type="ECO:0000256" key="6">
    <source>
        <dbReference type="PIRSR" id="PIRSR017434-2"/>
    </source>
</evidence>
<feature type="binding site" evidence="6">
    <location>
        <position position="70"/>
    </location>
    <ligand>
        <name>GMP</name>
        <dbReference type="ChEBI" id="CHEBI:58115"/>
    </ligand>
</feature>
<dbReference type="SUPFAM" id="SSF56784">
    <property type="entry name" value="HAD-like"/>
    <property type="match status" value="1"/>
</dbReference>
<dbReference type="Pfam" id="PF05761">
    <property type="entry name" value="5_nucleotid"/>
    <property type="match status" value="1"/>
</dbReference>
<dbReference type="InterPro" id="IPR016695">
    <property type="entry name" value="Pur_nucleotidase"/>
</dbReference>
<comment type="similarity">
    <text evidence="1">Belongs to the 5'(3')-deoxyribonucleotidase family.</text>
</comment>
<dbReference type="GO" id="GO:0008253">
    <property type="term" value="F:5'-nucleotidase activity"/>
    <property type="evidence" value="ECO:0007669"/>
    <property type="project" value="TreeGrafter"/>
</dbReference>
<dbReference type="EMBL" id="VSWD01000008">
    <property type="protein sequence ID" value="KAK3094619.1"/>
    <property type="molecule type" value="Genomic_DNA"/>
</dbReference>
<dbReference type="NCBIfam" id="TIGR02244">
    <property type="entry name" value="HAD-IG-Ncltidse"/>
    <property type="match status" value="1"/>
</dbReference>
<evidence type="ECO:0000313" key="8">
    <source>
        <dbReference type="EMBL" id="KAK3094619.1"/>
    </source>
</evidence>
<keyword evidence="2 6" id="KW-0479">Metal-binding</keyword>
<reference evidence="8" key="1">
    <citation type="submission" date="2019-08" db="EMBL/GenBank/DDBJ databases">
        <title>The improved chromosome-level genome for the pearl oyster Pinctada fucata martensii using PacBio sequencing and Hi-C.</title>
        <authorList>
            <person name="Zheng Z."/>
        </authorList>
    </citation>
    <scope>NUCLEOTIDE SEQUENCE</scope>
    <source>
        <strain evidence="8">ZZ-2019</strain>
        <tissue evidence="8">Adductor muscle</tissue>
    </source>
</reference>
<dbReference type="InterPro" id="IPR036412">
    <property type="entry name" value="HAD-like_sf"/>
</dbReference>
<evidence type="ECO:0000256" key="1">
    <source>
        <dbReference type="ARBA" id="ARBA00009589"/>
    </source>
</evidence>
<accession>A0AA89BXZ7</accession>
<feature type="compositionally biased region" description="Polar residues" evidence="7">
    <location>
        <begin position="564"/>
        <end position="573"/>
    </location>
</feature>
<dbReference type="CDD" id="cd07522">
    <property type="entry name" value="HAD_cN-II"/>
    <property type="match status" value="1"/>
</dbReference>
<dbReference type="Proteomes" id="UP001186944">
    <property type="component" value="Unassembled WGS sequence"/>
</dbReference>
<sequence length="573" mass="66145">MSKQREDMSSVTEMPSPPRPGKRNYNGRLVNGSDTDISQGKVYKREPSHRVFVNRSLNMDKIKFFGFDMDYTLAIYKSPQLETLGFNMLRDRLITIGYPAEIREFEYDHTFPCRGLWFDKLYGNLLKVDTYGNILVCLHGFRFLTGREVNDLYPNKFVTYDESRIYILNTLYNLPETYMIACLIDYFTSSKDYVRTQEGVQCGDLYMSFRSVYQDVRSAVDWIHYHGDFKPETVKNPEKYVEKDARLPVLLERIREHGKKTIIITNSDYKYTDKIMTYLLDFPETKGKDWTSFFDYVIVDAKKPLFFSEGTLLRKVDRSTGSLSVGHHVGALQQGCVYSGGSCEVISAMIKSQGKDLLYIGDHIYGDILRSKKQRGWRTFLVVPEMMQELSVWCEQGSIFKKLDNLEKQLGDIYKNLDSSSKERPNVSNIQKSLMDAVHELDMSYGMLGSLFRSGSRLTFFAHQVQRYADLYAESFLNLINYPLSYMFRSPPMLMAHESTVDHHGKLAAESSHPQAYFRQRSNDIRPRPGGSPVLQTQQSIPHLRAQTPTRLTHNIDFDDFDETSSTGSDKSS</sequence>
<feature type="binding site" evidence="6">
    <location>
        <position position="362"/>
    </location>
    <ligand>
        <name>Mg(2+)</name>
        <dbReference type="ChEBI" id="CHEBI:18420"/>
    </ligand>
</feature>
<feature type="active site" description="Nucleophile" evidence="5">
    <location>
        <position position="68"/>
    </location>
</feature>
<feature type="region of interest" description="Disordered" evidence="7">
    <location>
        <begin position="546"/>
        <end position="573"/>
    </location>
</feature>
<evidence type="ECO:0000256" key="7">
    <source>
        <dbReference type="SAM" id="MobiDB-lite"/>
    </source>
</evidence>
<gene>
    <name evidence="8" type="ORF">FSP39_004109</name>
</gene>
<protein>
    <recommendedName>
        <fullName evidence="10">Cytosolic purine 5'-nucleotidase</fullName>
    </recommendedName>
</protein>
<keyword evidence="3" id="KW-0378">Hydrolase</keyword>
<dbReference type="GO" id="GO:0046872">
    <property type="term" value="F:metal ion binding"/>
    <property type="evidence" value="ECO:0007669"/>
    <property type="project" value="UniProtKB-KW"/>
</dbReference>
<keyword evidence="9" id="KW-1185">Reference proteome</keyword>
<evidence type="ECO:0000256" key="2">
    <source>
        <dbReference type="ARBA" id="ARBA00022723"/>
    </source>
</evidence>
<evidence type="ECO:0000256" key="3">
    <source>
        <dbReference type="ARBA" id="ARBA00022801"/>
    </source>
</evidence>
<dbReference type="Gene3D" id="3.40.50.1000">
    <property type="entry name" value="HAD superfamily/HAD-like"/>
    <property type="match status" value="2"/>
</dbReference>
<evidence type="ECO:0000313" key="9">
    <source>
        <dbReference type="Proteomes" id="UP001186944"/>
    </source>
</evidence>
<feature type="active site" description="Proton donor" evidence="5">
    <location>
        <position position="70"/>
    </location>
</feature>
<evidence type="ECO:0000256" key="5">
    <source>
        <dbReference type="PIRSR" id="PIRSR017434-1"/>
    </source>
</evidence>
<dbReference type="InterPro" id="IPR023214">
    <property type="entry name" value="HAD_sf"/>
</dbReference>
<dbReference type="PANTHER" id="PTHR12103">
    <property type="entry name" value="5'-NUCLEOTIDASE DOMAIN-CONTAINING"/>
    <property type="match status" value="1"/>
</dbReference>
<keyword evidence="4 6" id="KW-0460">Magnesium</keyword>
<evidence type="ECO:0000256" key="4">
    <source>
        <dbReference type="ARBA" id="ARBA00022842"/>
    </source>
</evidence>
<organism evidence="8 9">
    <name type="scientific">Pinctada imbricata</name>
    <name type="common">Atlantic pearl-oyster</name>
    <name type="synonym">Pinctada martensii</name>
    <dbReference type="NCBI Taxonomy" id="66713"/>
    <lineage>
        <taxon>Eukaryota</taxon>
        <taxon>Metazoa</taxon>
        <taxon>Spiralia</taxon>
        <taxon>Lophotrochozoa</taxon>
        <taxon>Mollusca</taxon>
        <taxon>Bivalvia</taxon>
        <taxon>Autobranchia</taxon>
        <taxon>Pteriomorphia</taxon>
        <taxon>Pterioida</taxon>
        <taxon>Pterioidea</taxon>
        <taxon>Pteriidae</taxon>
        <taxon>Pinctada</taxon>
    </lineage>
</organism>
<dbReference type="PIRSF" id="PIRSF017434">
    <property type="entry name" value="Purine_5'-nucleotidase"/>
    <property type="match status" value="1"/>
</dbReference>
<feature type="binding site" evidence="6">
    <location>
        <position position="68"/>
    </location>
    <ligand>
        <name>Mg(2+)</name>
        <dbReference type="ChEBI" id="CHEBI:18420"/>
    </ligand>
</feature>
<dbReference type="PANTHER" id="PTHR12103:SF15">
    <property type="entry name" value="CYTOSOLIC PURINE 5'-NUCLEOTIDASE"/>
    <property type="match status" value="1"/>
</dbReference>
<comment type="caution">
    <text evidence="8">The sequence shown here is derived from an EMBL/GenBank/DDBJ whole genome shotgun (WGS) entry which is preliminary data.</text>
</comment>
<name>A0AA89BXZ7_PINIB</name>
<dbReference type="GO" id="GO:0046037">
    <property type="term" value="P:GMP metabolic process"/>
    <property type="evidence" value="ECO:0007669"/>
    <property type="project" value="UniProtKB-ARBA"/>
</dbReference>